<dbReference type="InParanoid" id="D2V3T8"/>
<evidence type="ECO:0000313" key="3">
    <source>
        <dbReference type="EMBL" id="EFC48252.1"/>
    </source>
</evidence>
<keyword evidence="4" id="KW-1185">Reference proteome</keyword>
<protein>
    <submittedName>
        <fullName evidence="3">Predicted protein</fullName>
    </submittedName>
</protein>
<dbReference type="RefSeq" id="XP_002680996.1">
    <property type="nucleotide sequence ID" value="XM_002680950.1"/>
</dbReference>
<keyword evidence="2" id="KW-0812">Transmembrane</keyword>
<organism evidence="4">
    <name type="scientific">Naegleria gruberi</name>
    <name type="common">Amoeba</name>
    <dbReference type="NCBI Taxonomy" id="5762"/>
    <lineage>
        <taxon>Eukaryota</taxon>
        <taxon>Discoba</taxon>
        <taxon>Heterolobosea</taxon>
        <taxon>Tetramitia</taxon>
        <taxon>Eutetramitia</taxon>
        <taxon>Vahlkampfiidae</taxon>
        <taxon>Naegleria</taxon>
    </lineage>
</organism>
<evidence type="ECO:0000256" key="1">
    <source>
        <dbReference type="SAM" id="MobiDB-lite"/>
    </source>
</evidence>
<feature type="transmembrane region" description="Helical" evidence="2">
    <location>
        <begin position="218"/>
        <end position="237"/>
    </location>
</feature>
<evidence type="ECO:0000256" key="2">
    <source>
        <dbReference type="SAM" id="Phobius"/>
    </source>
</evidence>
<dbReference type="OrthoDB" id="10438007at2759"/>
<feature type="compositionally biased region" description="Polar residues" evidence="1">
    <location>
        <begin position="1"/>
        <end position="10"/>
    </location>
</feature>
<evidence type="ECO:0000313" key="4">
    <source>
        <dbReference type="Proteomes" id="UP000006671"/>
    </source>
</evidence>
<feature type="region of interest" description="Disordered" evidence="1">
    <location>
        <begin position="1"/>
        <end position="32"/>
    </location>
</feature>
<dbReference type="Proteomes" id="UP000006671">
    <property type="component" value="Unassembled WGS sequence"/>
</dbReference>
<dbReference type="EMBL" id="GG738851">
    <property type="protein sequence ID" value="EFC48252.1"/>
    <property type="molecule type" value="Genomic_DNA"/>
</dbReference>
<gene>
    <name evidence="3" type="ORF">NAEGRDRAFT_46467</name>
</gene>
<accession>D2V3T8</accession>
<reference evidence="3 4" key="1">
    <citation type="journal article" date="2010" name="Cell">
        <title>The genome of Naegleria gruberi illuminates early eukaryotic versatility.</title>
        <authorList>
            <person name="Fritz-Laylin L.K."/>
            <person name="Prochnik S.E."/>
            <person name="Ginger M.L."/>
            <person name="Dacks J.B."/>
            <person name="Carpenter M.L."/>
            <person name="Field M.C."/>
            <person name="Kuo A."/>
            <person name="Paredez A."/>
            <person name="Chapman J."/>
            <person name="Pham J."/>
            <person name="Shu S."/>
            <person name="Neupane R."/>
            <person name="Cipriano M."/>
            <person name="Mancuso J."/>
            <person name="Tu H."/>
            <person name="Salamov A."/>
            <person name="Lindquist E."/>
            <person name="Shapiro H."/>
            <person name="Lucas S."/>
            <person name="Grigoriev I.V."/>
            <person name="Cande W.Z."/>
            <person name="Fulton C."/>
            <person name="Rokhsar D.S."/>
            <person name="Dawson S.C."/>
        </authorList>
    </citation>
    <scope>NUCLEOTIDE SEQUENCE [LARGE SCALE GENOMIC DNA]</scope>
    <source>
        <strain evidence="3 4">NEG-M</strain>
    </source>
</reference>
<feature type="transmembrane region" description="Helical" evidence="2">
    <location>
        <begin position="139"/>
        <end position="166"/>
    </location>
</feature>
<dbReference type="VEuPathDB" id="AmoebaDB:NAEGRDRAFT_46467"/>
<feature type="transmembrane region" description="Helical" evidence="2">
    <location>
        <begin position="104"/>
        <end position="127"/>
    </location>
</feature>
<proteinExistence type="predicted"/>
<dbReference type="OMA" id="PMINAWI"/>
<dbReference type="GeneID" id="8848344"/>
<feature type="transmembrane region" description="Helical" evidence="2">
    <location>
        <begin position="41"/>
        <end position="58"/>
    </location>
</feature>
<feature type="compositionally biased region" description="Low complexity" evidence="1">
    <location>
        <begin position="11"/>
        <end position="28"/>
    </location>
</feature>
<keyword evidence="2" id="KW-1133">Transmembrane helix</keyword>
<sequence>MAKSKSTTPQKSGGNKKSTPSSKKTSSSPVPPQPEFNWKRFLILFAIFLLILGLMKTIEFFSPALEKTEGTLDMRSQGYFSEPPEIEVFELLEKLGSDGRFSHLIIQFIDAFMFVPIYCMVYSYLWLLLGEGSWKPLMIILVGLNALVDTAENLSVITLLLCYPFFSGVMNVKTLAESTEPIMSLLSKKISSGDWQSIGQVIVKGLARSLHSLTPTKFMLVGLFFTVLMVMTILSHLTHQAKEEEEEEAKQAKEEAEAANKELPPIKIRLAKGSTRFEEVIDEDSSKKND</sequence>
<name>D2V3T8_NAEGR</name>
<feature type="region of interest" description="Disordered" evidence="1">
    <location>
        <begin position="242"/>
        <end position="262"/>
    </location>
</feature>
<feature type="compositionally biased region" description="Basic and acidic residues" evidence="1">
    <location>
        <begin position="249"/>
        <end position="260"/>
    </location>
</feature>
<dbReference type="KEGG" id="ngr:NAEGRDRAFT_46467"/>
<keyword evidence="2" id="KW-0472">Membrane</keyword>
<dbReference type="AlphaFoldDB" id="D2V3T8"/>